<dbReference type="PROSITE" id="PS50966">
    <property type="entry name" value="ZF_SWIM"/>
    <property type="match status" value="1"/>
</dbReference>
<evidence type="ECO:0000313" key="4">
    <source>
        <dbReference type="Proteomes" id="UP000423396"/>
    </source>
</evidence>
<reference evidence="3 4" key="1">
    <citation type="submission" date="2019-10" db="EMBL/GenBank/DDBJ databases">
        <title>Genome Sequences from Six Type Strain Members of the Archaeal Family Sulfolobaceae: Acidianus ambivalens, Acidianus infernus, Metallosphaera prunae, Stygiolobus azoricus, Sulfolobus metallicus, and Sulfurisphaera ohwakuensis.</title>
        <authorList>
            <person name="Counts J.A."/>
            <person name="Kelly R.M."/>
        </authorList>
    </citation>
    <scope>NUCLEOTIDE SEQUENCE [LARGE SCALE GENOMIC DNA]</scope>
    <source>
        <strain evidence="3 4">FC6</strain>
    </source>
</reference>
<keyword evidence="1" id="KW-0863">Zinc-finger</keyword>
<organism evidence="3 4">
    <name type="scientific">Stygiolobus azoricus</name>
    <dbReference type="NCBI Taxonomy" id="41675"/>
    <lineage>
        <taxon>Archaea</taxon>
        <taxon>Thermoproteota</taxon>
        <taxon>Thermoprotei</taxon>
        <taxon>Sulfolobales</taxon>
        <taxon>Sulfolobaceae</taxon>
        <taxon>Stygiolobus</taxon>
    </lineage>
</organism>
<feature type="domain" description="SWIM-type" evidence="2">
    <location>
        <begin position="26"/>
        <end position="60"/>
    </location>
</feature>
<dbReference type="InterPro" id="IPR007527">
    <property type="entry name" value="Znf_SWIM"/>
</dbReference>
<dbReference type="AlphaFoldDB" id="A0A650CRS7"/>
<keyword evidence="4" id="KW-1185">Reference proteome</keyword>
<keyword evidence="1" id="KW-0862">Zinc</keyword>
<proteinExistence type="predicted"/>
<name>A0A650CRS7_9CREN</name>
<dbReference type="EMBL" id="CP045483">
    <property type="protein sequence ID" value="QGR20561.1"/>
    <property type="molecule type" value="Genomic_DNA"/>
</dbReference>
<dbReference type="KEGG" id="sazo:D1868_09830"/>
<dbReference type="OrthoDB" id="38105at2157"/>
<evidence type="ECO:0000256" key="1">
    <source>
        <dbReference type="PROSITE-ProRule" id="PRU00325"/>
    </source>
</evidence>
<dbReference type="Proteomes" id="UP000423396">
    <property type="component" value="Chromosome"/>
</dbReference>
<evidence type="ECO:0000313" key="3">
    <source>
        <dbReference type="EMBL" id="QGR20561.1"/>
    </source>
</evidence>
<sequence>MLKVEKLNDVIEVEGLVPAKCAVGYYDVRIKIRGFKIIESNCQCGQPICPHAVKLQLAYLRVSR</sequence>
<dbReference type="GO" id="GO:0008270">
    <property type="term" value="F:zinc ion binding"/>
    <property type="evidence" value="ECO:0007669"/>
    <property type="project" value="UniProtKB-KW"/>
</dbReference>
<keyword evidence="1" id="KW-0479">Metal-binding</keyword>
<accession>A0A650CRS7</accession>
<protein>
    <recommendedName>
        <fullName evidence="2">SWIM-type domain-containing protein</fullName>
    </recommendedName>
</protein>
<evidence type="ECO:0000259" key="2">
    <source>
        <dbReference type="PROSITE" id="PS50966"/>
    </source>
</evidence>
<gene>
    <name evidence="3" type="ORF">D1868_09830</name>
</gene>